<proteinExistence type="predicted"/>
<dbReference type="EMBL" id="CAXHTA020000007">
    <property type="protein sequence ID" value="CAL5222745.1"/>
    <property type="molecule type" value="Genomic_DNA"/>
</dbReference>
<dbReference type="Pfam" id="PF15306">
    <property type="entry name" value="LIN37"/>
    <property type="match status" value="1"/>
</dbReference>
<dbReference type="InterPro" id="IPR028226">
    <property type="entry name" value="LIN37"/>
</dbReference>
<reference evidence="2 3" key="1">
    <citation type="submission" date="2024-06" db="EMBL/GenBank/DDBJ databases">
        <authorList>
            <person name="Kraege A."/>
            <person name="Thomma B."/>
        </authorList>
    </citation>
    <scope>NUCLEOTIDE SEQUENCE [LARGE SCALE GENOMIC DNA]</scope>
</reference>
<dbReference type="Proteomes" id="UP001497392">
    <property type="component" value="Unassembled WGS sequence"/>
</dbReference>
<feature type="compositionally biased region" description="Polar residues" evidence="1">
    <location>
        <begin position="101"/>
        <end position="116"/>
    </location>
</feature>
<keyword evidence="3" id="KW-1185">Reference proteome</keyword>
<feature type="compositionally biased region" description="Basic and acidic residues" evidence="1">
    <location>
        <begin position="200"/>
        <end position="212"/>
    </location>
</feature>
<evidence type="ECO:0000256" key="1">
    <source>
        <dbReference type="SAM" id="MobiDB-lite"/>
    </source>
</evidence>
<sequence length="287" mass="30792">MQGSMEEPQKVAPAPAAPTSRPEPVDFTEALLSSEKLPLDLQDDIPAGSSQATAEPGPGMHGADRQQKGTPVGSPTLPASGAANHADKSVPSTPVPRGPPTSGTPGMSTGKYQRQGGSARPSPMSTTTLGPRIHDPSVFTVTDRRVRIAESEKDVPLYVVIRKWIQNDPDSEIMPMPAHGDDLAEAKRSMAPKLPPVPRLPEEPKLETRPKEAPVTSHADEPASVEGLKRHHIQHWSDVRAQHSKRARSKINCFRSRLVALLQSAQPAPSISLNNTLSLADIPPQQQ</sequence>
<evidence type="ECO:0000313" key="3">
    <source>
        <dbReference type="Proteomes" id="UP001497392"/>
    </source>
</evidence>
<name>A0ABP1FS36_9CHLO</name>
<protein>
    <submittedName>
        <fullName evidence="2">G5152 protein</fullName>
    </submittedName>
</protein>
<feature type="region of interest" description="Disordered" evidence="1">
    <location>
        <begin position="191"/>
        <end position="230"/>
    </location>
</feature>
<accession>A0ABP1FS36</accession>
<gene>
    <name evidence="2" type="primary">g5152</name>
    <name evidence="2" type="ORF">VP750_LOCUS4404</name>
</gene>
<evidence type="ECO:0000313" key="2">
    <source>
        <dbReference type="EMBL" id="CAL5222745.1"/>
    </source>
</evidence>
<feature type="region of interest" description="Disordered" evidence="1">
    <location>
        <begin position="1"/>
        <end position="140"/>
    </location>
</feature>
<organism evidence="2 3">
    <name type="scientific">Coccomyxa viridis</name>
    <dbReference type="NCBI Taxonomy" id="1274662"/>
    <lineage>
        <taxon>Eukaryota</taxon>
        <taxon>Viridiplantae</taxon>
        <taxon>Chlorophyta</taxon>
        <taxon>core chlorophytes</taxon>
        <taxon>Trebouxiophyceae</taxon>
        <taxon>Trebouxiophyceae incertae sedis</taxon>
        <taxon>Coccomyxaceae</taxon>
        <taxon>Coccomyxa</taxon>
    </lineage>
</organism>
<comment type="caution">
    <text evidence="2">The sequence shown here is derived from an EMBL/GenBank/DDBJ whole genome shotgun (WGS) entry which is preliminary data.</text>
</comment>